<accession>A0A511N0H1</accession>
<keyword evidence="3" id="KW-1185">Reference proteome</keyword>
<feature type="domain" description="FCP1 homology" evidence="1">
    <location>
        <begin position="1"/>
        <end position="159"/>
    </location>
</feature>
<sequence>MNRMLLVLDLDETLMHASRSLKVEPDFRMWEYRVKVRPHLKGFLELAFEHFDVGVWTSSSADYAWIAVQHLFEDPGQLKFIWARERCTYCWDEEVQDFVWAKRLHKVKSRGYRLERTLVIDDSPEKFRTAYGNLIRVTPFEGDADDQELVRLGCYLLKIRDHRDVRRLEKRNWHQQI</sequence>
<protein>
    <recommendedName>
        <fullName evidence="1">FCP1 homology domain-containing protein</fullName>
    </recommendedName>
</protein>
<organism evidence="2 3">
    <name type="scientific">Deinococcus cellulosilyticus (strain DSM 18568 / NBRC 106333 / KACC 11606 / 5516J-15)</name>
    <dbReference type="NCBI Taxonomy" id="1223518"/>
    <lineage>
        <taxon>Bacteria</taxon>
        <taxon>Thermotogati</taxon>
        <taxon>Deinococcota</taxon>
        <taxon>Deinococci</taxon>
        <taxon>Deinococcales</taxon>
        <taxon>Deinococcaceae</taxon>
        <taxon>Deinococcus</taxon>
    </lineage>
</organism>
<dbReference type="EMBL" id="BJXB01000005">
    <property type="protein sequence ID" value="GEM45991.1"/>
    <property type="molecule type" value="Genomic_DNA"/>
</dbReference>
<dbReference type="PROSITE" id="PS50969">
    <property type="entry name" value="FCP1"/>
    <property type="match status" value="1"/>
</dbReference>
<proteinExistence type="predicted"/>
<gene>
    <name evidence="2" type="ORF">DC3_16260</name>
</gene>
<evidence type="ECO:0000259" key="1">
    <source>
        <dbReference type="PROSITE" id="PS50969"/>
    </source>
</evidence>
<evidence type="ECO:0000313" key="3">
    <source>
        <dbReference type="Proteomes" id="UP000321306"/>
    </source>
</evidence>
<dbReference type="SUPFAM" id="SSF56784">
    <property type="entry name" value="HAD-like"/>
    <property type="match status" value="1"/>
</dbReference>
<dbReference type="OrthoDB" id="65801at2"/>
<comment type="caution">
    <text evidence="2">The sequence shown here is derived from an EMBL/GenBank/DDBJ whole genome shotgun (WGS) entry which is preliminary data.</text>
</comment>
<dbReference type="AlphaFoldDB" id="A0A511N0H1"/>
<dbReference type="InterPro" id="IPR004274">
    <property type="entry name" value="FCP1_dom"/>
</dbReference>
<dbReference type="InterPro" id="IPR023214">
    <property type="entry name" value="HAD_sf"/>
</dbReference>
<dbReference type="SMART" id="SM00577">
    <property type="entry name" value="CPDc"/>
    <property type="match status" value="1"/>
</dbReference>
<reference evidence="2 3" key="1">
    <citation type="submission" date="2019-07" db="EMBL/GenBank/DDBJ databases">
        <title>Whole genome shotgun sequence of Deinococcus cellulosilyticus NBRC 106333.</title>
        <authorList>
            <person name="Hosoyama A."/>
            <person name="Uohara A."/>
            <person name="Ohji S."/>
            <person name="Ichikawa N."/>
        </authorList>
    </citation>
    <scope>NUCLEOTIDE SEQUENCE [LARGE SCALE GENOMIC DNA]</scope>
    <source>
        <strain evidence="2 3">NBRC 106333</strain>
    </source>
</reference>
<dbReference type="InterPro" id="IPR050365">
    <property type="entry name" value="TIM50"/>
</dbReference>
<dbReference type="Pfam" id="PF03031">
    <property type="entry name" value="NIF"/>
    <property type="match status" value="1"/>
</dbReference>
<dbReference type="PANTHER" id="PTHR12210">
    <property type="entry name" value="DULLARD PROTEIN PHOSPHATASE"/>
    <property type="match status" value="1"/>
</dbReference>
<evidence type="ECO:0000313" key="2">
    <source>
        <dbReference type="EMBL" id="GEM45991.1"/>
    </source>
</evidence>
<dbReference type="Gene3D" id="3.40.50.1000">
    <property type="entry name" value="HAD superfamily/HAD-like"/>
    <property type="match status" value="1"/>
</dbReference>
<dbReference type="InterPro" id="IPR036412">
    <property type="entry name" value="HAD-like_sf"/>
</dbReference>
<name>A0A511N0H1_DEIC1</name>
<dbReference type="Proteomes" id="UP000321306">
    <property type="component" value="Unassembled WGS sequence"/>
</dbReference>